<dbReference type="GO" id="GO:0006614">
    <property type="term" value="P:SRP-dependent cotranslational protein targeting to membrane"/>
    <property type="evidence" value="ECO:0007669"/>
    <property type="project" value="UniProtKB-UniRule"/>
</dbReference>
<dbReference type="RefSeq" id="WP_130487226.1">
    <property type="nucleotide sequence ID" value="NZ_CBCSEB010000011.1"/>
</dbReference>
<dbReference type="Gene3D" id="3.40.50.300">
    <property type="entry name" value="P-loop containing nucleotide triphosphate hydrolases"/>
    <property type="match status" value="1"/>
</dbReference>
<evidence type="ECO:0000256" key="13">
    <source>
        <dbReference type="NCBIfam" id="TIGR03499"/>
    </source>
</evidence>
<dbReference type="Pfam" id="PF00448">
    <property type="entry name" value="SRP54"/>
    <property type="match status" value="1"/>
</dbReference>
<keyword evidence="8" id="KW-0653">Protein transport</keyword>
<dbReference type="CDD" id="cd17873">
    <property type="entry name" value="FlhF"/>
    <property type="match status" value="1"/>
</dbReference>
<evidence type="ECO:0000256" key="3">
    <source>
        <dbReference type="ARBA" id="ARBA00014919"/>
    </source>
</evidence>
<name>A0A4Q7MME9_9BURK</name>
<dbReference type="SMART" id="SM00382">
    <property type="entry name" value="AAA"/>
    <property type="match status" value="1"/>
</dbReference>
<evidence type="ECO:0000256" key="9">
    <source>
        <dbReference type="ARBA" id="ARBA00023134"/>
    </source>
</evidence>
<keyword evidence="9" id="KW-0342">GTP-binding</keyword>
<evidence type="ECO:0000256" key="5">
    <source>
        <dbReference type="ARBA" id="ARBA00022475"/>
    </source>
</evidence>
<dbReference type="GO" id="GO:0003924">
    <property type="term" value="F:GTPase activity"/>
    <property type="evidence" value="ECO:0007669"/>
    <property type="project" value="UniProtKB-UniRule"/>
</dbReference>
<dbReference type="InterPro" id="IPR003593">
    <property type="entry name" value="AAA+_ATPase"/>
</dbReference>
<keyword evidence="4" id="KW-0813">Transport</keyword>
<dbReference type="InterPro" id="IPR020006">
    <property type="entry name" value="FlhF"/>
</dbReference>
<dbReference type="Proteomes" id="UP000292039">
    <property type="component" value="Unassembled WGS sequence"/>
</dbReference>
<reference evidence="17 18" key="1">
    <citation type="submission" date="2019-02" db="EMBL/GenBank/DDBJ databases">
        <title>Genomic Encyclopedia of Type Strains, Phase IV (KMG-IV): sequencing the most valuable type-strain genomes for metagenomic binning, comparative biology and taxonomic classification.</title>
        <authorList>
            <person name="Goeker M."/>
        </authorList>
    </citation>
    <scope>NUCLEOTIDE SEQUENCE [LARGE SCALE GENOMIC DNA]</scope>
    <source>
        <strain evidence="17 18">DSM 16618</strain>
    </source>
</reference>
<dbReference type="EMBL" id="SGWZ01000003">
    <property type="protein sequence ID" value="RZS69615.1"/>
    <property type="molecule type" value="Genomic_DNA"/>
</dbReference>
<evidence type="ECO:0000256" key="7">
    <source>
        <dbReference type="ARBA" id="ARBA00022795"/>
    </source>
</evidence>
<dbReference type="NCBIfam" id="TIGR03499">
    <property type="entry name" value="FlhF"/>
    <property type="match status" value="1"/>
</dbReference>
<comment type="function">
    <text evidence="12">Necessary for flagellar biosynthesis. May be involved in translocation of the flagellum.</text>
</comment>
<evidence type="ECO:0000259" key="16">
    <source>
        <dbReference type="SMART" id="SM00962"/>
    </source>
</evidence>
<keyword evidence="17" id="KW-0969">Cilium</keyword>
<gene>
    <name evidence="17" type="ORF">EV679_2219</name>
</gene>
<dbReference type="GO" id="GO:0005047">
    <property type="term" value="F:signal recognition particle binding"/>
    <property type="evidence" value="ECO:0007669"/>
    <property type="project" value="TreeGrafter"/>
</dbReference>
<comment type="similarity">
    <text evidence="2">Belongs to the GTP-binding SRP family.</text>
</comment>
<evidence type="ECO:0000313" key="18">
    <source>
        <dbReference type="Proteomes" id="UP000292039"/>
    </source>
</evidence>
<evidence type="ECO:0000256" key="12">
    <source>
        <dbReference type="ARBA" id="ARBA00025337"/>
    </source>
</evidence>
<dbReference type="AlphaFoldDB" id="A0A4Q7MME9"/>
<feature type="compositionally biased region" description="Low complexity" evidence="14">
    <location>
        <begin position="61"/>
        <end position="82"/>
    </location>
</feature>
<feature type="region of interest" description="Disordered" evidence="14">
    <location>
        <begin position="60"/>
        <end position="82"/>
    </location>
</feature>
<dbReference type="GO" id="GO:0005886">
    <property type="term" value="C:plasma membrane"/>
    <property type="evidence" value="ECO:0007669"/>
    <property type="project" value="UniProtKB-SubCell"/>
</dbReference>
<feature type="compositionally biased region" description="Basic and acidic residues" evidence="14">
    <location>
        <begin position="99"/>
        <end position="108"/>
    </location>
</feature>
<evidence type="ECO:0000256" key="14">
    <source>
        <dbReference type="SAM" id="MobiDB-lite"/>
    </source>
</evidence>
<evidence type="ECO:0000256" key="10">
    <source>
        <dbReference type="ARBA" id="ARBA00023136"/>
    </source>
</evidence>
<organism evidence="17 18">
    <name type="scientific">Kerstersia gyiorum</name>
    <dbReference type="NCBI Taxonomy" id="206506"/>
    <lineage>
        <taxon>Bacteria</taxon>
        <taxon>Pseudomonadati</taxon>
        <taxon>Pseudomonadota</taxon>
        <taxon>Betaproteobacteria</taxon>
        <taxon>Burkholderiales</taxon>
        <taxon>Alcaligenaceae</taxon>
        <taxon>Kerstersia</taxon>
    </lineage>
</organism>
<keyword evidence="17" id="KW-0282">Flagellum</keyword>
<dbReference type="SUPFAM" id="SSF52540">
    <property type="entry name" value="P-loop containing nucleoside triphosphate hydrolases"/>
    <property type="match status" value="1"/>
</dbReference>
<evidence type="ECO:0000259" key="15">
    <source>
        <dbReference type="SMART" id="SM00382"/>
    </source>
</evidence>
<sequence>MKILKFVGASNREVLDQVRQLLGPDALIISNRRLEDAQIEVMAADPRSISADFDPVAVPKPSVTAQTSAQTQAQVQTPASAAPLTAAPVPAAPDFAQPEVRRGAERSTQHQSDSPPGADRLPRIPVPTAGRPGHDGQPSEAASQPQRDAAATPGNAPVSELLANLQGEMSQRLDGLIWGKALQESSAKAGLFRELLAAGFSATLARELLEQAPDGEDAHALRLRLRTALISRLVTVPAGQELLAGAGIYALVGPTGVGKTTTIAKLAARCVALHGRGSLALVTADSYRIAAQEQLQAFGRMMGVPVYPLRADADLKSLLARLSDKRIVLVDNMGLSQRDRKVASQLALLHQEGMRVRRLLVLNAAGQGDTLEEVVQAYAAGAAMAGCVITKLDEASRSGTVLDAAIRHGLAVHYVAHGQKVPEDLSLPSAESLVDGALHPAGGSSGLYAPDAAGLAALLHHADVQARERTGQGEAALGQWLPWLLHSQQAGEEGSAAAAFVSGAAWMRADPASRLAFDAWKTWVAAGQASAGKACLPAHALASAWARAAGDAVVTACDRVLLAVHGQAALDPELPRTILEGVLLASDRGHMLAAPAPVLAGPFGRLGVPQTSAGAAQENRQAALSPAESMASRAQGMAWLDGELSQARAVHMLDPFDGAPWTPGQAPAHGLPAGSFWMAACPPDVRLIAAGEEQPVMATALADSLASLPLPLAMSPGWDEMAAGWWGAGVALAGLDREASDRRCLESAREAPPAGMAAGSLSGLRLLVLRHVDGEAEGRPGVQMMLSNVPASLADNARLAAWWLYAQRMRRAFGLMSQAWKGLGRAVNMAVGDEASAAGQQSRLTETMRMRALLAGQMGALGWQAIHAGHAEPLRRALKAAAGWDREDSAWRTMDALWRLFALQAMNTGLSASLSASPGLQA</sequence>
<feature type="domain" description="AAA+ ATPase" evidence="15">
    <location>
        <begin position="245"/>
        <end position="422"/>
    </location>
</feature>
<comment type="subcellular location">
    <subcellularLocation>
        <location evidence="1">Cell membrane</location>
        <topology evidence="1">Peripheral membrane protein</topology>
        <orientation evidence="1">Cytoplasmic side</orientation>
    </subcellularLocation>
</comment>
<keyword evidence="5" id="KW-1003">Cell membrane</keyword>
<comment type="caution">
    <text evidence="17">The sequence shown here is derived from an EMBL/GenBank/DDBJ whole genome shotgun (WGS) entry which is preliminary data.</text>
</comment>
<dbReference type="PANTHER" id="PTHR43134:SF3">
    <property type="entry name" value="FLAGELLAR BIOSYNTHESIS PROTEIN FLHF"/>
    <property type="match status" value="1"/>
</dbReference>
<dbReference type="GO" id="GO:0044781">
    <property type="term" value="P:bacterial-type flagellum organization"/>
    <property type="evidence" value="ECO:0007669"/>
    <property type="project" value="UniProtKB-UniRule"/>
</dbReference>
<keyword evidence="17" id="KW-0966">Cell projection</keyword>
<dbReference type="InterPro" id="IPR027417">
    <property type="entry name" value="P-loop_NTPase"/>
</dbReference>
<keyword evidence="11" id="KW-1006">Bacterial flagellum protein export</keyword>
<feature type="domain" description="SRP54-type proteins GTP-binding" evidence="16">
    <location>
        <begin position="246"/>
        <end position="439"/>
    </location>
</feature>
<dbReference type="FunFam" id="3.40.50.300:FF:000695">
    <property type="entry name" value="Flagellar biosynthesis regulator FlhF"/>
    <property type="match status" value="1"/>
</dbReference>
<dbReference type="InterPro" id="IPR000897">
    <property type="entry name" value="SRP54_GTPase_dom"/>
</dbReference>
<evidence type="ECO:0000256" key="1">
    <source>
        <dbReference type="ARBA" id="ARBA00004413"/>
    </source>
</evidence>
<evidence type="ECO:0000256" key="6">
    <source>
        <dbReference type="ARBA" id="ARBA00022741"/>
    </source>
</evidence>
<keyword evidence="6" id="KW-0547">Nucleotide-binding</keyword>
<accession>A0A4Q7MME9</accession>
<dbReference type="PANTHER" id="PTHR43134">
    <property type="entry name" value="SIGNAL RECOGNITION PARTICLE RECEPTOR SUBUNIT ALPHA"/>
    <property type="match status" value="1"/>
</dbReference>
<dbReference type="GO" id="GO:0015031">
    <property type="term" value="P:protein transport"/>
    <property type="evidence" value="ECO:0007669"/>
    <property type="project" value="UniProtKB-KW"/>
</dbReference>
<protein>
    <recommendedName>
        <fullName evidence="3 13">Flagellar biosynthesis protein FlhF</fullName>
    </recommendedName>
</protein>
<dbReference type="GO" id="GO:0005525">
    <property type="term" value="F:GTP binding"/>
    <property type="evidence" value="ECO:0007669"/>
    <property type="project" value="UniProtKB-UniRule"/>
</dbReference>
<feature type="region of interest" description="Disordered" evidence="14">
    <location>
        <begin position="99"/>
        <end position="154"/>
    </location>
</feature>
<evidence type="ECO:0000313" key="17">
    <source>
        <dbReference type="EMBL" id="RZS69615.1"/>
    </source>
</evidence>
<proteinExistence type="inferred from homology"/>
<keyword evidence="7" id="KW-1005">Bacterial flagellum biogenesis</keyword>
<evidence type="ECO:0000256" key="2">
    <source>
        <dbReference type="ARBA" id="ARBA00008531"/>
    </source>
</evidence>
<evidence type="ECO:0000256" key="11">
    <source>
        <dbReference type="ARBA" id="ARBA00023225"/>
    </source>
</evidence>
<dbReference type="InterPro" id="IPR047040">
    <property type="entry name" value="FlhF__GTPase_dom"/>
</dbReference>
<dbReference type="Gene3D" id="1.20.120.1380">
    <property type="entry name" value="Flagellar FlhF biosynthesis protein, N domain"/>
    <property type="match status" value="1"/>
</dbReference>
<evidence type="ECO:0000256" key="4">
    <source>
        <dbReference type="ARBA" id="ARBA00022448"/>
    </source>
</evidence>
<keyword evidence="10" id="KW-0472">Membrane</keyword>
<evidence type="ECO:0000256" key="8">
    <source>
        <dbReference type="ARBA" id="ARBA00022927"/>
    </source>
</evidence>
<dbReference type="SMART" id="SM00962">
    <property type="entry name" value="SRP54"/>
    <property type="match status" value="1"/>
</dbReference>